<dbReference type="SUPFAM" id="SSF53335">
    <property type="entry name" value="S-adenosyl-L-methionine-dependent methyltransferases"/>
    <property type="match status" value="1"/>
</dbReference>
<dbReference type="GO" id="GO:0005737">
    <property type="term" value="C:cytoplasm"/>
    <property type="evidence" value="ECO:0007669"/>
    <property type="project" value="TreeGrafter"/>
</dbReference>
<accession>A0A1W5CXT0</accession>
<keyword evidence="3" id="KW-0489">Methyltransferase</keyword>
<dbReference type="PANTHER" id="PTHR14614:SF130">
    <property type="entry name" value="PROTEIN-LYSINE N-METHYLTRANSFERASE EEF2KMT"/>
    <property type="match status" value="1"/>
</dbReference>
<sequence length="1025" mass="112748">MSYSGILISSRNMIIYALLVDNIDSRMATTTTSNRFLSNDSTNQQLELLRRQYFQLWDPHKLTLPSRDIMRLPEVQASIFESMFGEENLNYTPPDRYKIRVLKRMIYLIEKAIVDPEEDAISDDITISLTRLMVSPSVSEGITAQQKSYVTYTAPSQALNAPQIILLEARSLLGSSGTTGLRTWEAALHLGTYLFSSESEGLVAGKNIIELGAGTGFLSILCAKHLGAKHVLATDGDGGVVDDLTRNIYLNGLDRSGLINTALLRWGHVLVDEDFETREGALECDLVLGADVTYDKSSIPALVSTLRNIFDRHHGTRAIISAAMRDEQTLEFFLLACGYSSLLLEALLARHENFVADAEAERAKMTASIDHLETAKKEVEATNVKAVDENRHLLDQLEDLNHTVSESDTHIQSLNATLQSTRLELQRLTILAGRTAILEQQLSAMETEQANLRNRLATTQENERSAVHRWKRAERTIGDLQGSIDRIESEARKERERHVDVVGRIERRRAVEKELETSTSPLTGAAAPTLGTDKAGSSVVSHFVKDILQDNANLQLGIVELRGLLTSSNQEVENLRERLLLHQPILLENEDDGQRSTLGNELAERLPKDDLPELHVHHHYHAPTKTEVQRGPATIHRRSKKRRSLVASGTSNPSSGWQTSYRATRPNPRPTPSSSAATILSQTSATIPPTQRSLPHRWSTHSSTVATSTVPSSPQSMYRGSSMFDCIDNVFESSRPTSPESNSLVPPMFFDRHKKSSLDISFRNVSTPAAIESNYTTSPVALGRHGTEEPNIEDEECLTDLDLTSTGRTTIVEESVDDTAADTASTRGPISMVSANSIYSPTGQPQLQLRRPASHESLLSISGMDIHTLRDRPSQMLSGQRFHPRMPFNISSPSLVLTSSKPVVNVMTARAHPAYQRRIYGSSNYNRSILSGVCSGTNIRSESNQTAVTEKPTLGKRMGGWVWGKFGVTSTAAAGSLRAKAALAAIDERAAGGTQPTVGRQNSQTSSNVEATEVNTSLLQETLGE</sequence>
<feature type="region of interest" description="Disordered" evidence="2">
    <location>
        <begin position="992"/>
        <end position="1025"/>
    </location>
</feature>
<dbReference type="Proteomes" id="UP000192927">
    <property type="component" value="Unassembled WGS sequence"/>
</dbReference>
<organism evidence="3 4">
    <name type="scientific">Lasallia pustulata</name>
    <dbReference type="NCBI Taxonomy" id="136370"/>
    <lineage>
        <taxon>Eukaryota</taxon>
        <taxon>Fungi</taxon>
        <taxon>Dikarya</taxon>
        <taxon>Ascomycota</taxon>
        <taxon>Pezizomycotina</taxon>
        <taxon>Lecanoromycetes</taxon>
        <taxon>OSLEUM clade</taxon>
        <taxon>Umbilicariomycetidae</taxon>
        <taxon>Umbilicariales</taxon>
        <taxon>Umbilicariaceae</taxon>
        <taxon>Lasallia</taxon>
    </lineage>
</organism>
<protein>
    <submittedName>
        <fullName evidence="3">S-adenosyl-L-methionine-dependent methyltransferase-like</fullName>
    </submittedName>
</protein>
<evidence type="ECO:0000313" key="4">
    <source>
        <dbReference type="Proteomes" id="UP000192927"/>
    </source>
</evidence>
<keyword evidence="4" id="KW-1185">Reference proteome</keyword>
<keyword evidence="3" id="KW-0808">Transferase</keyword>
<feature type="compositionally biased region" description="Low complexity" evidence="2">
    <location>
        <begin position="700"/>
        <end position="716"/>
    </location>
</feature>
<dbReference type="EMBL" id="FWEW01000787">
    <property type="protein sequence ID" value="SLM35667.1"/>
    <property type="molecule type" value="Genomic_DNA"/>
</dbReference>
<dbReference type="InterPro" id="IPR029063">
    <property type="entry name" value="SAM-dependent_MTases_sf"/>
</dbReference>
<dbReference type="SUPFAM" id="SSF57997">
    <property type="entry name" value="Tropomyosin"/>
    <property type="match status" value="1"/>
</dbReference>
<dbReference type="InterPro" id="IPR019410">
    <property type="entry name" value="Methyltransf_16"/>
</dbReference>
<feature type="compositionally biased region" description="Polar residues" evidence="2">
    <location>
        <begin position="994"/>
        <end position="1025"/>
    </location>
</feature>
<proteinExistence type="predicted"/>
<keyword evidence="1" id="KW-0175">Coiled coil</keyword>
<feature type="compositionally biased region" description="Low complexity" evidence="2">
    <location>
        <begin position="662"/>
        <end position="678"/>
    </location>
</feature>
<feature type="coiled-coil region" evidence="1">
    <location>
        <begin position="355"/>
        <end position="497"/>
    </location>
</feature>
<dbReference type="Pfam" id="PF10294">
    <property type="entry name" value="Methyltransf_16"/>
    <property type="match status" value="1"/>
</dbReference>
<dbReference type="PANTHER" id="PTHR14614">
    <property type="entry name" value="HEPATOCELLULAR CARCINOMA-ASSOCIATED ANTIGEN"/>
    <property type="match status" value="1"/>
</dbReference>
<evidence type="ECO:0000256" key="2">
    <source>
        <dbReference type="SAM" id="MobiDB-lite"/>
    </source>
</evidence>
<dbReference type="GO" id="GO:0032259">
    <property type="term" value="P:methylation"/>
    <property type="evidence" value="ECO:0007669"/>
    <property type="project" value="UniProtKB-KW"/>
</dbReference>
<feature type="region of interest" description="Disordered" evidence="2">
    <location>
        <begin position="620"/>
        <end position="717"/>
    </location>
</feature>
<dbReference type="GO" id="GO:0008757">
    <property type="term" value="F:S-adenosylmethionine-dependent methyltransferase activity"/>
    <property type="evidence" value="ECO:0007669"/>
    <property type="project" value="UniProtKB-ARBA"/>
</dbReference>
<reference evidence="4" key="1">
    <citation type="submission" date="2017-03" db="EMBL/GenBank/DDBJ databases">
        <authorList>
            <person name="Sharma R."/>
            <person name="Thines M."/>
        </authorList>
    </citation>
    <scope>NUCLEOTIDE SEQUENCE [LARGE SCALE GENOMIC DNA]</scope>
</reference>
<feature type="compositionally biased region" description="Polar residues" evidence="2">
    <location>
        <begin position="647"/>
        <end position="661"/>
    </location>
</feature>
<evidence type="ECO:0000313" key="3">
    <source>
        <dbReference type="EMBL" id="SLM35667.1"/>
    </source>
</evidence>
<feature type="compositionally biased region" description="Basic residues" evidence="2">
    <location>
        <begin position="635"/>
        <end position="644"/>
    </location>
</feature>
<name>A0A1W5CXT0_9LECA</name>
<evidence type="ECO:0000256" key="1">
    <source>
        <dbReference type="SAM" id="Coils"/>
    </source>
</evidence>
<dbReference type="AlphaFoldDB" id="A0A1W5CXT0"/>
<dbReference type="Gene3D" id="3.40.50.150">
    <property type="entry name" value="Vaccinia Virus protein VP39"/>
    <property type="match status" value="1"/>
</dbReference>
<feature type="compositionally biased region" description="Polar residues" evidence="2">
    <location>
        <begin position="679"/>
        <end position="693"/>
    </location>
</feature>